<proteinExistence type="predicted"/>
<dbReference type="Gramene" id="KQL29116">
    <property type="protein sequence ID" value="KQL29116"/>
    <property type="gene ID" value="SETIT_0202062mg"/>
</dbReference>
<evidence type="ECO:0000313" key="2">
    <source>
        <dbReference type="EnsemblPlants" id="KQL29116"/>
    </source>
</evidence>
<dbReference type="InParanoid" id="A0A0Q3TA70"/>
<evidence type="ECO:0008006" key="4">
    <source>
        <dbReference type="Google" id="ProtNLM"/>
    </source>
</evidence>
<organism evidence="2 3">
    <name type="scientific">Setaria italica</name>
    <name type="common">Foxtail millet</name>
    <name type="synonym">Panicum italicum</name>
    <dbReference type="NCBI Taxonomy" id="4555"/>
    <lineage>
        <taxon>Eukaryota</taxon>
        <taxon>Viridiplantae</taxon>
        <taxon>Streptophyta</taxon>
        <taxon>Embryophyta</taxon>
        <taxon>Tracheophyta</taxon>
        <taxon>Spermatophyta</taxon>
        <taxon>Magnoliopsida</taxon>
        <taxon>Liliopsida</taxon>
        <taxon>Poales</taxon>
        <taxon>Poaceae</taxon>
        <taxon>PACMAD clade</taxon>
        <taxon>Panicoideae</taxon>
        <taxon>Panicodae</taxon>
        <taxon>Paniceae</taxon>
        <taxon>Cenchrinae</taxon>
        <taxon>Setaria</taxon>
    </lineage>
</organism>
<feature type="compositionally biased region" description="Low complexity" evidence="1">
    <location>
        <begin position="24"/>
        <end position="45"/>
    </location>
</feature>
<accession>A0A0Q3TA70</accession>
<reference evidence="3" key="1">
    <citation type="journal article" date="2012" name="Nat. Biotechnol.">
        <title>Reference genome sequence of the model plant Setaria.</title>
        <authorList>
            <person name="Bennetzen J.L."/>
            <person name="Schmutz J."/>
            <person name="Wang H."/>
            <person name="Percifield R."/>
            <person name="Hawkins J."/>
            <person name="Pontaroli A.C."/>
            <person name="Estep M."/>
            <person name="Feng L."/>
            <person name="Vaughn J.N."/>
            <person name="Grimwood J."/>
            <person name="Jenkins J."/>
            <person name="Barry K."/>
            <person name="Lindquist E."/>
            <person name="Hellsten U."/>
            <person name="Deshpande S."/>
            <person name="Wang X."/>
            <person name="Wu X."/>
            <person name="Mitros T."/>
            <person name="Triplett J."/>
            <person name="Yang X."/>
            <person name="Ye C.Y."/>
            <person name="Mauro-Herrera M."/>
            <person name="Wang L."/>
            <person name="Li P."/>
            <person name="Sharma M."/>
            <person name="Sharma R."/>
            <person name="Ronald P.C."/>
            <person name="Panaud O."/>
            <person name="Kellogg E.A."/>
            <person name="Brutnell T.P."/>
            <person name="Doust A.N."/>
            <person name="Tuskan G.A."/>
            <person name="Rokhsar D."/>
            <person name="Devos K.M."/>
        </authorList>
    </citation>
    <scope>NUCLEOTIDE SEQUENCE [LARGE SCALE GENOMIC DNA]</scope>
    <source>
        <strain evidence="3">cv. Yugu1</strain>
    </source>
</reference>
<dbReference type="Proteomes" id="UP000004995">
    <property type="component" value="Unassembled WGS sequence"/>
</dbReference>
<sequence>MARRHLPLHLPLLSRKPLPPAPPARRALCASSTPADTPAAEAPADAPAPSPAAAPANLPRREEPLHETVLHMIRRRPWTTRLENSIRLLSPTLDAPIVHGVISGAAAAGRANLALQFFRFAYRRAGLRPGRDTFPLIVPALASRRMLNQRAASSSTPC</sequence>
<dbReference type="EnsemblPlants" id="KQL29116">
    <property type="protein sequence ID" value="KQL29116"/>
    <property type="gene ID" value="SETIT_0202062mg"/>
</dbReference>
<reference evidence="2" key="2">
    <citation type="submission" date="2018-08" db="UniProtKB">
        <authorList>
            <consortium name="EnsemblPlants"/>
        </authorList>
    </citation>
    <scope>IDENTIFICATION</scope>
    <source>
        <strain evidence="2">Yugu1</strain>
    </source>
</reference>
<name>A0A0Q3TA70_SETIT</name>
<keyword evidence="3" id="KW-1185">Reference proteome</keyword>
<evidence type="ECO:0000256" key="1">
    <source>
        <dbReference type="SAM" id="MobiDB-lite"/>
    </source>
</evidence>
<dbReference type="AlphaFoldDB" id="A0A0Q3TA70"/>
<feature type="region of interest" description="Disordered" evidence="1">
    <location>
        <begin position="12"/>
        <end position="63"/>
    </location>
</feature>
<protein>
    <recommendedName>
        <fullName evidence="4">Pentatricopeptide repeat-containing protein</fullName>
    </recommendedName>
</protein>
<dbReference type="STRING" id="4555.A0A0Q3TA70"/>
<evidence type="ECO:0000313" key="3">
    <source>
        <dbReference type="Proteomes" id="UP000004995"/>
    </source>
</evidence>
<dbReference type="EMBL" id="AGNK02000164">
    <property type="status" value="NOT_ANNOTATED_CDS"/>
    <property type="molecule type" value="Genomic_DNA"/>
</dbReference>